<sequence>MLCARKRSTRRLRAVLAAVVGSLLVLCGTPSPAQAAESEWTSFDGGQARVLSAVYSVAIGGATYDVARGTDNNVWFRYNGGGWRALGDFAATRTTSPPRIVEFPRGRAMALIRGLDGEIWYSQVNSGSANFWTAWTRLPAGARAIGSPLVTVSSATGDLMIEAPNANRQISYMFLRNYNGTLSPGSWTVDTHALLGTNHVDIEGNGQIAVYGTEYYESVYRSFVTGSDRRVWRITSNATNGAVRNVSQVNGGAECVTGVTAARLGDQSTVAGPGQAGYAQQQRVMISCIGNDGYVWVSTSSDGGLTFDGWRHPTGRLAPSTTTPSVFATPLSNTSWTLNVRWNGVRSSAFPDNSVVAKRIS</sequence>
<evidence type="ECO:0000313" key="4">
    <source>
        <dbReference type="Proteomes" id="UP000194266"/>
    </source>
</evidence>
<evidence type="ECO:0000256" key="1">
    <source>
        <dbReference type="SAM" id="SignalP"/>
    </source>
</evidence>
<keyword evidence="1" id="KW-0732">Signal</keyword>
<dbReference type="SUPFAM" id="SSF89372">
    <property type="entry name" value="Fucose-specific lectin"/>
    <property type="match status" value="1"/>
</dbReference>
<dbReference type="EMBL" id="MRYD01000249">
    <property type="protein sequence ID" value="OSZ56849.1"/>
    <property type="molecule type" value="Genomic_DNA"/>
</dbReference>
<comment type="caution">
    <text evidence="3">The sequence shown here is derived from an EMBL/GenBank/DDBJ whole genome shotgun (WGS) entry which is preliminary data.</text>
</comment>
<organism evidence="3 4">
    <name type="scientific">Streptomyces pharetrae CZA14</name>
    <dbReference type="NCBI Taxonomy" id="1144883"/>
    <lineage>
        <taxon>Bacteria</taxon>
        <taxon>Bacillati</taxon>
        <taxon>Actinomycetota</taxon>
        <taxon>Actinomycetes</taxon>
        <taxon>Kitasatosporales</taxon>
        <taxon>Streptomycetaceae</taxon>
        <taxon>Streptomyces</taxon>
    </lineage>
</organism>
<protein>
    <recommendedName>
        <fullName evidence="2">PLL-like beta propeller domain-containing protein</fullName>
    </recommendedName>
</protein>
<dbReference type="RefSeq" id="WP_086172494.1">
    <property type="nucleotide sequence ID" value="NZ_MRYD01000249.1"/>
</dbReference>
<proteinExistence type="predicted"/>
<evidence type="ECO:0000259" key="2">
    <source>
        <dbReference type="Pfam" id="PF26607"/>
    </source>
</evidence>
<keyword evidence="4" id="KW-1185">Reference proteome</keyword>
<dbReference type="Proteomes" id="UP000194266">
    <property type="component" value="Unassembled WGS sequence"/>
</dbReference>
<dbReference type="InterPro" id="IPR058502">
    <property type="entry name" value="PLL-like_beta-prop"/>
</dbReference>
<name>A0ABX3YBI4_9ACTN</name>
<dbReference type="Pfam" id="PF26607">
    <property type="entry name" value="DUF8189"/>
    <property type="match status" value="1"/>
</dbReference>
<reference evidence="3 4" key="1">
    <citation type="submission" date="2016-12" db="EMBL/GenBank/DDBJ databases">
        <title>Genome Mining:The Detection of Biosynthetic Gene Clusters to Aid in the Expression of Curamycin A produced by Streptomyces sp. strain CZA14.</title>
        <authorList>
            <person name="Durrell K.A."/>
            <person name="Kirby B.M."/>
            <person name="Khan W."/>
            <person name="Mthethwa T."/>
            <person name="Le Roes-Hill M."/>
        </authorList>
    </citation>
    <scope>NUCLEOTIDE SEQUENCE [LARGE SCALE GENOMIC DNA]</scope>
    <source>
        <strain evidence="3 4">CZA14</strain>
    </source>
</reference>
<accession>A0ABX3YBI4</accession>
<feature type="domain" description="PLL-like beta propeller" evidence="2">
    <location>
        <begin position="34"/>
        <end position="250"/>
    </location>
</feature>
<feature type="signal peptide" evidence="1">
    <location>
        <begin position="1"/>
        <end position="35"/>
    </location>
</feature>
<gene>
    <name evidence="3" type="ORF">OQI_30710</name>
</gene>
<feature type="chain" id="PRO_5045107615" description="PLL-like beta propeller domain-containing protein" evidence="1">
    <location>
        <begin position="36"/>
        <end position="361"/>
    </location>
</feature>
<evidence type="ECO:0000313" key="3">
    <source>
        <dbReference type="EMBL" id="OSZ56849.1"/>
    </source>
</evidence>